<evidence type="ECO:0000256" key="7">
    <source>
        <dbReference type="RuleBase" id="RU361153"/>
    </source>
</evidence>
<keyword evidence="3" id="KW-0136">Cellulose degradation</keyword>
<dbReference type="AlphaFoldDB" id="A0A3T0D2L0"/>
<keyword evidence="5 7" id="KW-0326">Glycosidase</keyword>
<dbReference type="Gene3D" id="3.20.20.80">
    <property type="entry name" value="Glycosidases"/>
    <property type="match status" value="1"/>
</dbReference>
<dbReference type="Pfam" id="PF00150">
    <property type="entry name" value="Cellulase"/>
    <property type="match status" value="1"/>
</dbReference>
<accession>A0A3T0D2L0</accession>
<comment type="similarity">
    <text evidence="1 7">Belongs to the glycosyl hydrolase 5 (cellulase A) family.</text>
</comment>
<dbReference type="KEGG" id="ccha:ELD05_00720"/>
<gene>
    <name evidence="9" type="ORF">ELD05_00720</name>
</gene>
<evidence type="ECO:0000313" key="9">
    <source>
        <dbReference type="EMBL" id="AZT89324.1"/>
    </source>
</evidence>
<dbReference type="EMBL" id="CP034791">
    <property type="protein sequence ID" value="AZT89324.1"/>
    <property type="molecule type" value="Genomic_DNA"/>
</dbReference>
<evidence type="ECO:0000256" key="4">
    <source>
        <dbReference type="ARBA" id="ARBA00023277"/>
    </source>
</evidence>
<evidence type="ECO:0000256" key="6">
    <source>
        <dbReference type="ARBA" id="ARBA00023326"/>
    </source>
</evidence>
<dbReference type="GO" id="GO:0005576">
    <property type="term" value="C:extracellular region"/>
    <property type="evidence" value="ECO:0007669"/>
    <property type="project" value="TreeGrafter"/>
</dbReference>
<dbReference type="PANTHER" id="PTHR31297">
    <property type="entry name" value="GLUCAN ENDO-1,6-BETA-GLUCOSIDASE B"/>
    <property type="match status" value="1"/>
</dbReference>
<dbReference type="GO" id="GO:0030245">
    <property type="term" value="P:cellulose catabolic process"/>
    <property type="evidence" value="ECO:0007669"/>
    <property type="project" value="UniProtKB-KW"/>
</dbReference>
<keyword evidence="6" id="KW-0624">Polysaccharide degradation</keyword>
<protein>
    <submittedName>
        <fullName evidence="9">Endoglucanase</fullName>
    </submittedName>
</protein>
<dbReference type="Proteomes" id="UP000282930">
    <property type="component" value="Chromosome"/>
</dbReference>
<evidence type="ECO:0000313" key="10">
    <source>
        <dbReference type="Proteomes" id="UP000282930"/>
    </source>
</evidence>
<dbReference type="RefSeq" id="WP_127350947.1">
    <property type="nucleotide sequence ID" value="NZ_CP034791.1"/>
</dbReference>
<evidence type="ECO:0000256" key="2">
    <source>
        <dbReference type="ARBA" id="ARBA00022801"/>
    </source>
</evidence>
<evidence type="ECO:0000256" key="5">
    <source>
        <dbReference type="ARBA" id="ARBA00023295"/>
    </source>
</evidence>
<dbReference type="InterPro" id="IPR017853">
    <property type="entry name" value="GH"/>
</dbReference>
<sequence length="328" mass="38807">MNKLPRYKGFNLLGLFVPNMSYGFFEDDFKWMSDWGFNFARIPMNYRNWYVEERPEIKEEVLEIIDKVVVWGQKYDIHICLNIHGAPGYCVNEKTKQGYNLWKDVEPLELFVSYWQTFAKRYKGISSKHLSFNLINEPRQFSEEEMTKEDFLKVMTYTIEKIREIDKERLIIIDGVDYGNEPVFELTSLGVAQACRAYIPFELTHYKAGWVEGSDKFSEPSWPLVRDNGEVIDREYLRRHYEKWTKLFDYGVGVICGEGGAYKYTSHDVVLRWLSDVLEVLKKFGIGIALWNLRGPFGIIDSGREDVEYEDFHGHKLDRKLLELLMRF</sequence>
<evidence type="ECO:0000259" key="8">
    <source>
        <dbReference type="Pfam" id="PF00150"/>
    </source>
</evidence>
<name>A0A3T0D2L0_9FIRM</name>
<dbReference type="SUPFAM" id="SSF51445">
    <property type="entry name" value="(Trans)glycosidases"/>
    <property type="match status" value="1"/>
</dbReference>
<evidence type="ECO:0000256" key="1">
    <source>
        <dbReference type="ARBA" id="ARBA00005641"/>
    </source>
</evidence>
<reference evidence="9 10" key="1">
    <citation type="submission" date="2018-12" db="EMBL/GenBank/DDBJ databases">
        <title>Genome sequence from the cellulolytic species, Caldicellulosiruptor changbaiensis.</title>
        <authorList>
            <person name="Blumer-Schuette S.E."/>
            <person name="Mendoza C."/>
        </authorList>
    </citation>
    <scope>NUCLEOTIDE SEQUENCE [LARGE SCALE GENOMIC DNA]</scope>
    <source>
        <strain evidence="9 10">CBS-Z</strain>
    </source>
</reference>
<evidence type="ECO:0000256" key="3">
    <source>
        <dbReference type="ARBA" id="ARBA00023001"/>
    </source>
</evidence>
<keyword evidence="4" id="KW-0119">Carbohydrate metabolism</keyword>
<organism evidence="9 10">
    <name type="scientific">Caldicellulosiruptor changbaiensis</name>
    <dbReference type="NCBI Taxonomy" id="1222016"/>
    <lineage>
        <taxon>Bacteria</taxon>
        <taxon>Bacillati</taxon>
        <taxon>Bacillota</taxon>
        <taxon>Bacillota incertae sedis</taxon>
        <taxon>Caldicellulosiruptorales</taxon>
        <taxon>Caldicellulosiruptoraceae</taxon>
        <taxon>Caldicellulosiruptor</taxon>
    </lineage>
</organism>
<dbReference type="GO" id="GO:0009986">
    <property type="term" value="C:cell surface"/>
    <property type="evidence" value="ECO:0007669"/>
    <property type="project" value="TreeGrafter"/>
</dbReference>
<proteinExistence type="inferred from homology"/>
<feature type="domain" description="Glycoside hydrolase family 5" evidence="8">
    <location>
        <begin position="28"/>
        <end position="293"/>
    </location>
</feature>
<keyword evidence="2 7" id="KW-0378">Hydrolase</keyword>
<dbReference type="GO" id="GO:0008422">
    <property type="term" value="F:beta-glucosidase activity"/>
    <property type="evidence" value="ECO:0007669"/>
    <property type="project" value="TreeGrafter"/>
</dbReference>
<dbReference type="InterPro" id="IPR050386">
    <property type="entry name" value="Glycosyl_hydrolase_5"/>
</dbReference>
<dbReference type="InterPro" id="IPR001547">
    <property type="entry name" value="Glyco_hydro_5"/>
</dbReference>
<dbReference type="PANTHER" id="PTHR31297:SF41">
    <property type="entry name" value="ENDOGLUCANASE, PUTATIVE (AFU_ORTHOLOGUE AFUA_5G01830)-RELATED"/>
    <property type="match status" value="1"/>
</dbReference>
<keyword evidence="10" id="KW-1185">Reference proteome</keyword>